<organism evidence="7 8">
    <name type="scientific">Priapulus caudatus</name>
    <name type="common">Priapulid worm</name>
    <dbReference type="NCBI Taxonomy" id="37621"/>
    <lineage>
        <taxon>Eukaryota</taxon>
        <taxon>Metazoa</taxon>
        <taxon>Ecdysozoa</taxon>
        <taxon>Scalidophora</taxon>
        <taxon>Priapulida</taxon>
        <taxon>Priapulimorpha</taxon>
        <taxon>Priapulimorphida</taxon>
        <taxon>Priapulidae</taxon>
        <taxon>Priapulus</taxon>
    </lineage>
</organism>
<dbReference type="PANTHER" id="PTHR10993:SF7">
    <property type="entry name" value="LIPOYLTRANSFERASE 2, MITOCHONDRIAL-RELATED"/>
    <property type="match status" value="1"/>
</dbReference>
<evidence type="ECO:0000256" key="5">
    <source>
        <dbReference type="PIRNR" id="PIRNR016262"/>
    </source>
</evidence>
<dbReference type="Gene3D" id="3.30.930.10">
    <property type="entry name" value="Bira Bifunctional Protein, Domain 2"/>
    <property type="match status" value="1"/>
</dbReference>
<dbReference type="Proteomes" id="UP000695022">
    <property type="component" value="Unplaced"/>
</dbReference>
<name>A0ABM1DWY9_PRICU</name>
<dbReference type="HAMAP" id="MF_00013">
    <property type="entry name" value="LipB"/>
    <property type="match status" value="1"/>
</dbReference>
<keyword evidence="7" id="KW-1185">Reference proteome</keyword>
<dbReference type="SUPFAM" id="SSF55681">
    <property type="entry name" value="Class II aaRS and biotin synthetases"/>
    <property type="match status" value="1"/>
</dbReference>
<dbReference type="RefSeq" id="XP_014664460.1">
    <property type="nucleotide sequence ID" value="XM_014808974.1"/>
</dbReference>
<dbReference type="PIRSF" id="PIRSF016262">
    <property type="entry name" value="LPLase"/>
    <property type="match status" value="1"/>
</dbReference>
<gene>
    <name evidence="8" type="primary">LOC106806847</name>
</gene>
<comment type="function">
    <text evidence="5">Catalyzes the transfer of endogenously produced octanoic acid from octanoyl-acyl-carrier-protein onto the lipoyl domains of lipoate-dependent enzymes. Lipoyl-ACP can also act as a substrate although octanoyl-ACP is likely to be the physiological substrate.</text>
</comment>
<dbReference type="InterPro" id="IPR020605">
    <property type="entry name" value="Octanoyltransferase_CS"/>
</dbReference>
<accession>A0ABM1DWY9</accession>
<comment type="similarity">
    <text evidence="2 5">Belongs to the LipB family.</text>
</comment>
<evidence type="ECO:0000256" key="4">
    <source>
        <dbReference type="ARBA" id="ARBA00023315"/>
    </source>
</evidence>
<dbReference type="NCBIfam" id="NF010925">
    <property type="entry name" value="PRK14345.1"/>
    <property type="match status" value="1"/>
</dbReference>
<dbReference type="Pfam" id="PF21948">
    <property type="entry name" value="LplA-B_cat"/>
    <property type="match status" value="1"/>
</dbReference>
<dbReference type="PANTHER" id="PTHR10993">
    <property type="entry name" value="OCTANOYLTRANSFERASE"/>
    <property type="match status" value="1"/>
</dbReference>
<evidence type="ECO:0000256" key="2">
    <source>
        <dbReference type="ARBA" id="ARBA00007907"/>
    </source>
</evidence>
<proteinExistence type="inferred from homology"/>
<evidence type="ECO:0000259" key="6">
    <source>
        <dbReference type="PROSITE" id="PS51733"/>
    </source>
</evidence>
<protein>
    <recommendedName>
        <fullName evidence="5">Octanoyl-[acyl-carrier-protein]:protein N-octanoyltransferase LIPT2, mitochondrial</fullName>
        <ecNumber evidence="5">2.3.1.181</ecNumber>
    </recommendedName>
</protein>
<dbReference type="InterPro" id="IPR045864">
    <property type="entry name" value="aa-tRNA-synth_II/BPL/LPL"/>
</dbReference>
<feature type="domain" description="BPL/LPL catalytic" evidence="6">
    <location>
        <begin position="41"/>
        <end position="221"/>
    </location>
</feature>
<dbReference type="InterPro" id="IPR000544">
    <property type="entry name" value="Octanoyltransferase"/>
</dbReference>
<sequence>MIMSKIVIKLSKLGRMPLMSAWNVQKSIFKKHILAAQSKVVDHPNTIILVEHDPVYTIGIRQKGYTANDEERLKRLGAKFHCTDRGGLITFHGPGQLVAYPVINLKDFRLGLRNYVCNLEKTIINMCAGFGVEAITTCDTGVWVQDKKIAAIGVHGSRFITTHGVAINCNTDLAWFDHIVPCGIDGKGVTSLSKELDIDVGIDDAVGPFLKAFAEVFRCDIEKQ</sequence>
<comment type="subcellular location">
    <subcellularLocation>
        <location evidence="5">Mitochondrion</location>
    </subcellularLocation>
</comment>
<keyword evidence="5" id="KW-0496">Mitochondrion</keyword>
<dbReference type="PROSITE" id="PS51733">
    <property type="entry name" value="BPL_LPL_CATALYTIC"/>
    <property type="match status" value="1"/>
</dbReference>
<reference evidence="8" key="1">
    <citation type="submission" date="2025-08" db="UniProtKB">
        <authorList>
            <consortium name="RefSeq"/>
        </authorList>
    </citation>
    <scope>IDENTIFICATION</scope>
</reference>
<dbReference type="PROSITE" id="PS01313">
    <property type="entry name" value="LIPB"/>
    <property type="match status" value="1"/>
</dbReference>
<evidence type="ECO:0000313" key="8">
    <source>
        <dbReference type="RefSeq" id="XP_014664460.1"/>
    </source>
</evidence>
<comment type="pathway">
    <text evidence="1 5">Protein modification; protein lipoylation via endogenous pathway; protein N(6)-(lipoyl)lysine from octanoyl-[acyl-carrier-protein]: step 1/2.</text>
</comment>
<keyword evidence="3 5" id="KW-0808">Transferase</keyword>
<dbReference type="InterPro" id="IPR004143">
    <property type="entry name" value="BPL_LPL_catalytic"/>
</dbReference>
<evidence type="ECO:0000256" key="1">
    <source>
        <dbReference type="ARBA" id="ARBA00004821"/>
    </source>
</evidence>
<evidence type="ECO:0000313" key="7">
    <source>
        <dbReference type="Proteomes" id="UP000695022"/>
    </source>
</evidence>
<evidence type="ECO:0000256" key="3">
    <source>
        <dbReference type="ARBA" id="ARBA00022679"/>
    </source>
</evidence>
<dbReference type="NCBIfam" id="TIGR00214">
    <property type="entry name" value="lipB"/>
    <property type="match status" value="1"/>
</dbReference>
<dbReference type="EC" id="2.3.1.181" evidence="5"/>
<comment type="catalytic activity">
    <reaction evidence="5">
        <text>octanoyl-[ACP] + L-lysyl-[protein] = N(6)-octanoyl-L-lysyl-[protein] + holo-[ACP] + H(+)</text>
        <dbReference type="Rhea" id="RHEA:17665"/>
        <dbReference type="Rhea" id="RHEA-COMP:9636"/>
        <dbReference type="Rhea" id="RHEA-COMP:9685"/>
        <dbReference type="Rhea" id="RHEA-COMP:9752"/>
        <dbReference type="Rhea" id="RHEA-COMP:9928"/>
        <dbReference type="ChEBI" id="CHEBI:15378"/>
        <dbReference type="ChEBI" id="CHEBI:29969"/>
        <dbReference type="ChEBI" id="CHEBI:64479"/>
        <dbReference type="ChEBI" id="CHEBI:78463"/>
        <dbReference type="ChEBI" id="CHEBI:78809"/>
        <dbReference type="EC" id="2.3.1.181"/>
    </reaction>
</comment>
<dbReference type="CDD" id="cd16444">
    <property type="entry name" value="LipB"/>
    <property type="match status" value="1"/>
</dbReference>
<dbReference type="GeneID" id="106806847"/>
<keyword evidence="4 5" id="KW-0012">Acyltransferase</keyword>